<protein>
    <submittedName>
        <fullName evidence="2">DUF1385 domain-containing protein</fullName>
    </submittedName>
</protein>
<gene>
    <name evidence="2" type="ORF">E6K72_02445</name>
</gene>
<evidence type="ECO:0000313" key="3">
    <source>
        <dbReference type="Proteomes" id="UP000317716"/>
    </source>
</evidence>
<dbReference type="EMBL" id="VBOS01000074">
    <property type="protein sequence ID" value="TMQ58513.1"/>
    <property type="molecule type" value="Genomic_DNA"/>
</dbReference>
<keyword evidence="1" id="KW-1133">Transmembrane helix</keyword>
<reference evidence="2 3" key="1">
    <citation type="journal article" date="2019" name="Nat. Microbiol.">
        <title>Mediterranean grassland soil C-N compound turnover is dependent on rainfall and depth, and is mediated by genomically divergent microorganisms.</title>
        <authorList>
            <person name="Diamond S."/>
            <person name="Andeer P.F."/>
            <person name="Li Z."/>
            <person name="Crits-Christoph A."/>
            <person name="Burstein D."/>
            <person name="Anantharaman K."/>
            <person name="Lane K.R."/>
            <person name="Thomas B.C."/>
            <person name="Pan C."/>
            <person name="Northen T.R."/>
            <person name="Banfield J.F."/>
        </authorList>
    </citation>
    <scope>NUCLEOTIDE SEQUENCE [LARGE SCALE GENOMIC DNA]</scope>
    <source>
        <strain evidence="2">WS_2</strain>
    </source>
</reference>
<comment type="caution">
    <text evidence="2">The sequence shown here is derived from an EMBL/GenBank/DDBJ whole genome shotgun (WGS) entry which is preliminary data.</text>
</comment>
<dbReference type="PANTHER" id="PTHR42867:SF1">
    <property type="entry name" value="MEMBRANE PROTEIN-RELATED"/>
    <property type="match status" value="1"/>
</dbReference>
<evidence type="ECO:0000313" key="2">
    <source>
        <dbReference type="EMBL" id="TMQ58513.1"/>
    </source>
</evidence>
<sequence>MPFLPVGGQAVIEGVMMRSPTRVAVVVRHPDGSLRAMEKPFESVTRRIQLLKLPIVRGAVSLFETMSLGITALNFSAEEVSKETGDAPKAPAWQGAAQALIVALSLGLGVLLFVVAPARITAWLGFKDRVGFGLVDGLFRLLAFVLYLLLISQWKEMARVLGYHGAEHKAIHALENRAPLTPESVQSFPRLHPRCGTSFLFLVVVVSIVAFTFIGRPRHIGDHLLRIACLPLIAGVAFEFIRLSGKYYAHPWVRALVWPGMQFQLLTTREPDLSMCEVAIAALERVRGDETVVAMEREGDAARAEVAFIQ</sequence>
<dbReference type="Proteomes" id="UP000317716">
    <property type="component" value="Unassembled WGS sequence"/>
</dbReference>
<dbReference type="PANTHER" id="PTHR42867">
    <property type="entry name" value="MEMBRANE PROTEIN-RELATED"/>
    <property type="match status" value="1"/>
</dbReference>
<dbReference type="AlphaFoldDB" id="A0A538T4F2"/>
<feature type="transmembrane region" description="Helical" evidence="1">
    <location>
        <begin position="99"/>
        <end position="118"/>
    </location>
</feature>
<feature type="transmembrane region" description="Helical" evidence="1">
    <location>
        <begin position="199"/>
        <end position="217"/>
    </location>
</feature>
<accession>A0A538T4F2</accession>
<dbReference type="Pfam" id="PF07136">
    <property type="entry name" value="DUF1385"/>
    <property type="match status" value="1"/>
</dbReference>
<name>A0A538T4F2_UNCEI</name>
<dbReference type="InterPro" id="IPR010787">
    <property type="entry name" value="DUF1385"/>
</dbReference>
<feature type="transmembrane region" description="Helical" evidence="1">
    <location>
        <begin position="130"/>
        <end position="150"/>
    </location>
</feature>
<proteinExistence type="predicted"/>
<keyword evidence="1" id="KW-0472">Membrane</keyword>
<evidence type="ECO:0000256" key="1">
    <source>
        <dbReference type="SAM" id="Phobius"/>
    </source>
</evidence>
<keyword evidence="1" id="KW-0812">Transmembrane</keyword>
<organism evidence="2 3">
    <name type="scientific">Eiseniibacteriota bacterium</name>
    <dbReference type="NCBI Taxonomy" id="2212470"/>
    <lineage>
        <taxon>Bacteria</taxon>
        <taxon>Candidatus Eiseniibacteriota</taxon>
    </lineage>
</organism>